<feature type="chain" id="PRO_5047123817" evidence="9">
    <location>
        <begin position="34"/>
        <end position="141"/>
    </location>
</feature>
<evidence type="ECO:0000313" key="11">
    <source>
        <dbReference type="EMBL" id="GAA3131234.1"/>
    </source>
</evidence>
<dbReference type="SUPFAM" id="SSF55399">
    <property type="entry name" value="Subtilisin inhibitor"/>
    <property type="match status" value="1"/>
</dbReference>
<evidence type="ECO:0000256" key="6">
    <source>
        <dbReference type="ARBA" id="ARBA00022900"/>
    </source>
</evidence>
<dbReference type="RefSeq" id="WP_344858485.1">
    <property type="nucleotide sequence ID" value="NZ_BAAAUT010000014.1"/>
</dbReference>
<dbReference type="PROSITE" id="PS00999">
    <property type="entry name" value="SSI"/>
    <property type="match status" value="1"/>
</dbReference>
<sequence length="141" mass="14721">MRFRPSARARARWLAAAVLAGPAPLLGASPALAGAPAPDAPVGSYVLRMAPEDGAGPAVATLTCAPDGGTHPRAKEACDQLRRVAGQVERIPESPGPCTLEYAPVRLTATGTWRGRQQRFTKTYPNRCAAIRGTGGVLFAF</sequence>
<organism evidence="11 12">
    <name type="scientific">Planomonospora alba</name>
    <dbReference type="NCBI Taxonomy" id="161354"/>
    <lineage>
        <taxon>Bacteria</taxon>
        <taxon>Bacillati</taxon>
        <taxon>Actinomycetota</taxon>
        <taxon>Actinomycetes</taxon>
        <taxon>Streptosporangiales</taxon>
        <taxon>Streptosporangiaceae</taxon>
        <taxon>Planomonospora</taxon>
    </lineage>
</organism>
<feature type="signal peptide" evidence="9">
    <location>
        <begin position="1"/>
        <end position="33"/>
    </location>
</feature>
<keyword evidence="12" id="KW-1185">Reference proteome</keyword>
<evidence type="ECO:0000256" key="8">
    <source>
        <dbReference type="RuleBase" id="RU003471"/>
    </source>
</evidence>
<comment type="subcellular location">
    <subcellularLocation>
        <location evidence="1">Secreted</location>
    </subcellularLocation>
</comment>
<reference evidence="12" key="1">
    <citation type="journal article" date="2019" name="Int. J. Syst. Evol. Microbiol.">
        <title>The Global Catalogue of Microorganisms (GCM) 10K type strain sequencing project: providing services to taxonomists for standard genome sequencing and annotation.</title>
        <authorList>
            <consortium name="The Broad Institute Genomics Platform"/>
            <consortium name="The Broad Institute Genome Sequencing Center for Infectious Disease"/>
            <person name="Wu L."/>
            <person name="Ma J."/>
        </authorList>
    </citation>
    <scope>NUCLEOTIDE SEQUENCE [LARGE SCALE GENOMIC DNA]</scope>
    <source>
        <strain evidence="12">JCM 9373</strain>
    </source>
</reference>
<dbReference type="EMBL" id="BAAAUT010000014">
    <property type="protein sequence ID" value="GAA3131234.1"/>
    <property type="molecule type" value="Genomic_DNA"/>
</dbReference>
<keyword evidence="7" id="KW-1015">Disulfide bond</keyword>
<evidence type="ECO:0000256" key="1">
    <source>
        <dbReference type="ARBA" id="ARBA00004613"/>
    </source>
</evidence>
<evidence type="ECO:0000256" key="9">
    <source>
        <dbReference type="SAM" id="SignalP"/>
    </source>
</evidence>
<dbReference type="Pfam" id="PF00720">
    <property type="entry name" value="SSI"/>
    <property type="match status" value="1"/>
</dbReference>
<evidence type="ECO:0000313" key="12">
    <source>
        <dbReference type="Proteomes" id="UP001500320"/>
    </source>
</evidence>
<keyword evidence="5 8" id="KW-0646">Protease inhibitor</keyword>
<accession>A0ABP6N054</accession>
<feature type="domain" description="Subtilisin inhibitor" evidence="10">
    <location>
        <begin position="59"/>
        <end position="126"/>
    </location>
</feature>
<comment type="subunit">
    <text evidence="3">Homodimer.</text>
</comment>
<dbReference type="InterPro" id="IPR023549">
    <property type="entry name" value="Subtilisin_inhibitor"/>
</dbReference>
<evidence type="ECO:0000256" key="2">
    <source>
        <dbReference type="ARBA" id="ARBA00010472"/>
    </source>
</evidence>
<dbReference type="InterPro" id="IPR020054">
    <property type="entry name" value="Prot_inh_SSI_I16_CS"/>
</dbReference>
<evidence type="ECO:0000256" key="4">
    <source>
        <dbReference type="ARBA" id="ARBA00022525"/>
    </source>
</evidence>
<proteinExistence type="inferred from homology"/>
<name>A0ABP6N054_9ACTN</name>
<evidence type="ECO:0000259" key="10">
    <source>
        <dbReference type="Pfam" id="PF00720"/>
    </source>
</evidence>
<dbReference type="Proteomes" id="UP001500320">
    <property type="component" value="Unassembled WGS sequence"/>
</dbReference>
<dbReference type="InterPro" id="IPR000691">
    <property type="entry name" value="Prot_inh_I16_SSI"/>
</dbReference>
<keyword evidence="9" id="KW-0732">Signal</keyword>
<gene>
    <name evidence="11" type="ORF">GCM10010466_22320</name>
</gene>
<evidence type="ECO:0000256" key="7">
    <source>
        <dbReference type="ARBA" id="ARBA00023157"/>
    </source>
</evidence>
<keyword evidence="6 8" id="KW-0722">Serine protease inhibitor</keyword>
<evidence type="ECO:0000256" key="3">
    <source>
        <dbReference type="ARBA" id="ARBA00011738"/>
    </source>
</evidence>
<keyword evidence="4" id="KW-0964">Secreted</keyword>
<dbReference type="Gene3D" id="3.30.350.10">
    <property type="entry name" value="Subtilisin inhibitor-like"/>
    <property type="match status" value="1"/>
</dbReference>
<evidence type="ECO:0000256" key="5">
    <source>
        <dbReference type="ARBA" id="ARBA00022690"/>
    </source>
</evidence>
<comment type="caution">
    <text evidence="11">The sequence shown here is derived from an EMBL/GenBank/DDBJ whole genome shotgun (WGS) entry which is preliminary data.</text>
</comment>
<protein>
    <submittedName>
        <fullName evidence="11">SSI family serine proteinase inhibitor</fullName>
    </submittedName>
</protein>
<comment type="similarity">
    <text evidence="2 8">Belongs to the protease inhibitor I16 (SSI) family.</text>
</comment>
<dbReference type="PRINTS" id="PR00294">
    <property type="entry name" value="SSBTLNINHBTR"/>
</dbReference>
<dbReference type="InterPro" id="IPR036819">
    <property type="entry name" value="Subtilisin_inhibitor-like_sf"/>
</dbReference>